<reference evidence="2 3" key="1">
    <citation type="submission" date="2021-05" db="EMBL/GenBank/DDBJ databases">
        <title>The draft genome of Geobacter chapellei DSM 13688.</title>
        <authorList>
            <person name="Xu Z."/>
            <person name="Masuda Y."/>
            <person name="Itoh H."/>
            <person name="Senoo K."/>
        </authorList>
    </citation>
    <scope>NUCLEOTIDE SEQUENCE [LARGE SCALE GENOMIC DNA]</scope>
    <source>
        <strain evidence="2 3">DSM 13688</strain>
    </source>
</reference>
<sequence length="86" mass="9565">MAQVEAILDLKQWGNNLGVRLPVNVARAAHLHIDQRVRVAVEEGHVVITPLVDTPLTLEQRLARFDPVKHGGEVMVTDEPLGAEKW</sequence>
<dbReference type="RefSeq" id="WP_214300324.1">
    <property type="nucleotide sequence ID" value="NZ_JAHDYS010000014.1"/>
</dbReference>
<proteinExistence type="predicted"/>
<dbReference type="Gene3D" id="2.10.260.10">
    <property type="match status" value="1"/>
</dbReference>
<dbReference type="SUPFAM" id="SSF89447">
    <property type="entry name" value="AbrB/MazE/MraZ-like"/>
    <property type="match status" value="1"/>
</dbReference>
<evidence type="ECO:0000313" key="3">
    <source>
        <dbReference type="Proteomes" id="UP000784128"/>
    </source>
</evidence>
<accession>A0ABS5UB30</accession>
<dbReference type="Proteomes" id="UP000784128">
    <property type="component" value="Unassembled WGS sequence"/>
</dbReference>
<organism evidence="2 3">
    <name type="scientific">Pelotalea chapellei</name>
    <dbReference type="NCBI Taxonomy" id="44671"/>
    <lineage>
        <taxon>Bacteria</taxon>
        <taxon>Pseudomonadati</taxon>
        <taxon>Thermodesulfobacteriota</taxon>
        <taxon>Desulfuromonadia</taxon>
        <taxon>Geobacterales</taxon>
        <taxon>Geobacteraceae</taxon>
        <taxon>Pelotalea</taxon>
    </lineage>
</organism>
<dbReference type="EMBL" id="JAHDYS010000014">
    <property type="protein sequence ID" value="MBT1072865.1"/>
    <property type="molecule type" value="Genomic_DNA"/>
</dbReference>
<keyword evidence="3" id="KW-1185">Reference proteome</keyword>
<dbReference type="InterPro" id="IPR039052">
    <property type="entry name" value="Antitox_PemI-like"/>
</dbReference>
<dbReference type="GO" id="GO:0003677">
    <property type="term" value="F:DNA binding"/>
    <property type="evidence" value="ECO:0007669"/>
    <property type="project" value="UniProtKB-KW"/>
</dbReference>
<comment type="caution">
    <text evidence="2">The sequence shown here is derived from an EMBL/GenBank/DDBJ whole genome shotgun (WGS) entry which is preliminary data.</text>
</comment>
<keyword evidence="2" id="KW-0238">DNA-binding</keyword>
<dbReference type="InterPro" id="IPR037914">
    <property type="entry name" value="SpoVT-AbrB_sf"/>
</dbReference>
<dbReference type="SMART" id="SM00966">
    <property type="entry name" value="SpoVT_AbrB"/>
    <property type="match status" value="1"/>
</dbReference>
<evidence type="ECO:0000259" key="1">
    <source>
        <dbReference type="SMART" id="SM00966"/>
    </source>
</evidence>
<dbReference type="PANTHER" id="PTHR40516">
    <property type="entry name" value="ANTITOXIN CHPS-RELATED"/>
    <property type="match status" value="1"/>
</dbReference>
<protein>
    <submittedName>
        <fullName evidence="2">AbrB/MazE/SpoVT family DNA-binding domain-containing protein</fullName>
    </submittedName>
</protein>
<dbReference type="PANTHER" id="PTHR40516:SF1">
    <property type="entry name" value="ANTITOXIN CHPS-RELATED"/>
    <property type="match status" value="1"/>
</dbReference>
<name>A0ABS5UB30_9BACT</name>
<feature type="domain" description="SpoVT-AbrB" evidence="1">
    <location>
        <begin position="11"/>
        <end position="56"/>
    </location>
</feature>
<evidence type="ECO:0000313" key="2">
    <source>
        <dbReference type="EMBL" id="MBT1072865.1"/>
    </source>
</evidence>
<dbReference type="Pfam" id="PF04014">
    <property type="entry name" value="MazE_antitoxin"/>
    <property type="match status" value="1"/>
</dbReference>
<dbReference type="InterPro" id="IPR007159">
    <property type="entry name" value="SpoVT-AbrB_dom"/>
</dbReference>
<gene>
    <name evidence="2" type="ORF">KJB30_13800</name>
</gene>